<dbReference type="Proteomes" id="UP000325081">
    <property type="component" value="Unassembled WGS sequence"/>
</dbReference>
<feature type="compositionally biased region" description="Basic and acidic residues" evidence="1">
    <location>
        <begin position="35"/>
        <end position="47"/>
    </location>
</feature>
<dbReference type="AlphaFoldDB" id="A0A5A7PA67"/>
<sequence length="107" mass="11962">MLPPFLSRHDITTTVAAPIFPRSSLPRHNHHHRDNRNQHHDRHDTTRQGRRRGTEKHSWPPSSCHSWRASINEVGLRQVAAASDAATFIFSPCGSGDAALALALQKC</sequence>
<comment type="caution">
    <text evidence="2">The sequence shown here is derived from an EMBL/GenBank/DDBJ whole genome shotgun (WGS) entry which is preliminary data.</text>
</comment>
<gene>
    <name evidence="2" type="ORF">STAS_05466</name>
</gene>
<name>A0A5A7PA67_STRAF</name>
<proteinExistence type="predicted"/>
<dbReference type="EMBL" id="BKCP01004002">
    <property type="protein sequence ID" value="GER29591.1"/>
    <property type="molecule type" value="Genomic_DNA"/>
</dbReference>
<keyword evidence="2" id="KW-0648">Protein biosynthesis</keyword>
<keyword evidence="2" id="KW-0396">Initiation factor</keyword>
<feature type="region of interest" description="Disordered" evidence="1">
    <location>
        <begin position="17"/>
        <end position="64"/>
    </location>
</feature>
<feature type="compositionally biased region" description="Basic residues" evidence="1">
    <location>
        <begin position="25"/>
        <end position="34"/>
    </location>
</feature>
<accession>A0A5A7PA67</accession>
<protein>
    <submittedName>
        <fullName evidence="2">Eukaryotic translation initiation factor 3subunit 7</fullName>
    </submittedName>
</protein>
<dbReference type="GO" id="GO:0003743">
    <property type="term" value="F:translation initiation factor activity"/>
    <property type="evidence" value="ECO:0007669"/>
    <property type="project" value="UniProtKB-KW"/>
</dbReference>
<evidence type="ECO:0000256" key="1">
    <source>
        <dbReference type="SAM" id="MobiDB-lite"/>
    </source>
</evidence>
<keyword evidence="3" id="KW-1185">Reference proteome</keyword>
<evidence type="ECO:0000313" key="3">
    <source>
        <dbReference type="Proteomes" id="UP000325081"/>
    </source>
</evidence>
<evidence type="ECO:0000313" key="2">
    <source>
        <dbReference type="EMBL" id="GER29591.1"/>
    </source>
</evidence>
<reference evidence="3" key="1">
    <citation type="journal article" date="2019" name="Curr. Biol.">
        <title>Genome Sequence of Striga asiatica Provides Insight into the Evolution of Plant Parasitism.</title>
        <authorList>
            <person name="Yoshida S."/>
            <person name="Kim S."/>
            <person name="Wafula E.K."/>
            <person name="Tanskanen J."/>
            <person name="Kim Y.M."/>
            <person name="Honaas L."/>
            <person name="Yang Z."/>
            <person name="Spallek T."/>
            <person name="Conn C.E."/>
            <person name="Ichihashi Y."/>
            <person name="Cheong K."/>
            <person name="Cui S."/>
            <person name="Der J.P."/>
            <person name="Gundlach H."/>
            <person name="Jiao Y."/>
            <person name="Hori C."/>
            <person name="Ishida J.K."/>
            <person name="Kasahara H."/>
            <person name="Kiba T."/>
            <person name="Kim M.S."/>
            <person name="Koo N."/>
            <person name="Laohavisit A."/>
            <person name="Lee Y.H."/>
            <person name="Lumba S."/>
            <person name="McCourt P."/>
            <person name="Mortimer J.C."/>
            <person name="Mutuku J.M."/>
            <person name="Nomura T."/>
            <person name="Sasaki-Sekimoto Y."/>
            <person name="Seto Y."/>
            <person name="Wang Y."/>
            <person name="Wakatake T."/>
            <person name="Sakakibara H."/>
            <person name="Demura T."/>
            <person name="Yamaguchi S."/>
            <person name="Yoneyama K."/>
            <person name="Manabe R.I."/>
            <person name="Nelson D.C."/>
            <person name="Schulman A.H."/>
            <person name="Timko M.P."/>
            <person name="dePamphilis C.W."/>
            <person name="Choi D."/>
            <person name="Shirasu K."/>
        </authorList>
    </citation>
    <scope>NUCLEOTIDE SEQUENCE [LARGE SCALE GENOMIC DNA]</scope>
    <source>
        <strain evidence="3">cv. UVA1</strain>
    </source>
</reference>
<organism evidence="2 3">
    <name type="scientific">Striga asiatica</name>
    <name type="common">Asiatic witchweed</name>
    <name type="synonym">Buchnera asiatica</name>
    <dbReference type="NCBI Taxonomy" id="4170"/>
    <lineage>
        <taxon>Eukaryota</taxon>
        <taxon>Viridiplantae</taxon>
        <taxon>Streptophyta</taxon>
        <taxon>Embryophyta</taxon>
        <taxon>Tracheophyta</taxon>
        <taxon>Spermatophyta</taxon>
        <taxon>Magnoliopsida</taxon>
        <taxon>eudicotyledons</taxon>
        <taxon>Gunneridae</taxon>
        <taxon>Pentapetalae</taxon>
        <taxon>asterids</taxon>
        <taxon>lamiids</taxon>
        <taxon>Lamiales</taxon>
        <taxon>Orobanchaceae</taxon>
        <taxon>Buchnereae</taxon>
        <taxon>Striga</taxon>
    </lineage>
</organism>